<keyword evidence="2" id="KW-1185">Reference proteome</keyword>
<dbReference type="EMBL" id="JABCRI010000005">
    <property type="protein sequence ID" value="KAF8405887.1"/>
    <property type="molecule type" value="Genomic_DNA"/>
</dbReference>
<gene>
    <name evidence="1" type="ORF">HHK36_007965</name>
</gene>
<comment type="caution">
    <text evidence="1">The sequence shown here is derived from an EMBL/GenBank/DDBJ whole genome shotgun (WGS) entry which is preliminary data.</text>
</comment>
<proteinExistence type="predicted"/>
<evidence type="ECO:0000313" key="2">
    <source>
        <dbReference type="Proteomes" id="UP000655225"/>
    </source>
</evidence>
<name>A0A835DMT0_TETSI</name>
<accession>A0A835DMT0</accession>
<reference evidence="1 2" key="1">
    <citation type="submission" date="2020-04" db="EMBL/GenBank/DDBJ databases">
        <title>Plant Genome Project.</title>
        <authorList>
            <person name="Zhang R.-G."/>
        </authorList>
    </citation>
    <scope>NUCLEOTIDE SEQUENCE [LARGE SCALE GENOMIC DNA]</scope>
    <source>
        <strain evidence="1">YNK0</strain>
        <tissue evidence="1">Leaf</tissue>
    </source>
</reference>
<dbReference type="Proteomes" id="UP000655225">
    <property type="component" value="Unassembled WGS sequence"/>
</dbReference>
<protein>
    <submittedName>
        <fullName evidence="1">Uncharacterized protein</fullName>
    </submittedName>
</protein>
<evidence type="ECO:0000313" key="1">
    <source>
        <dbReference type="EMBL" id="KAF8405887.1"/>
    </source>
</evidence>
<dbReference type="AlphaFoldDB" id="A0A835DMT0"/>
<organism evidence="1 2">
    <name type="scientific">Tetracentron sinense</name>
    <name type="common">Spur-leaf</name>
    <dbReference type="NCBI Taxonomy" id="13715"/>
    <lineage>
        <taxon>Eukaryota</taxon>
        <taxon>Viridiplantae</taxon>
        <taxon>Streptophyta</taxon>
        <taxon>Embryophyta</taxon>
        <taxon>Tracheophyta</taxon>
        <taxon>Spermatophyta</taxon>
        <taxon>Magnoliopsida</taxon>
        <taxon>Trochodendrales</taxon>
        <taxon>Trochodendraceae</taxon>
        <taxon>Tetracentron</taxon>
    </lineage>
</organism>
<sequence>MRATTKQMEEEELERCCRPQTSLAFVLFGGIALNLGSSGQIPNEKVISDSKIEKDAIINSLSEEISAEISIKVVIRGDVTDSFAEKITIPVMEDTLDQISFAEGIVVEDSSALGENDSDDQAIVRSSDILPPSSSESLEAVFGLYPISPDFQDLWRKIVNRYGDITNSSVLTSPSFRAVLVDAVCSVVTKVQNINPKMLKVKEITQ</sequence>